<accession>A0A017SKP0</accession>
<name>A0A017SKP0_ASPRC</name>
<evidence type="ECO:0000256" key="1">
    <source>
        <dbReference type="SAM" id="Phobius"/>
    </source>
</evidence>
<evidence type="ECO:0000313" key="2">
    <source>
        <dbReference type="EMBL" id="EYE96890.1"/>
    </source>
</evidence>
<evidence type="ECO:0000313" key="3">
    <source>
        <dbReference type="Proteomes" id="UP000019804"/>
    </source>
</evidence>
<reference evidence="3" key="1">
    <citation type="journal article" date="2014" name="Nat. Commun.">
        <title>Genomic adaptations of the halophilic Dead Sea filamentous fungus Eurotium rubrum.</title>
        <authorList>
            <person name="Kis-Papo T."/>
            <person name="Weig A.R."/>
            <person name="Riley R."/>
            <person name="Persoh D."/>
            <person name="Salamov A."/>
            <person name="Sun H."/>
            <person name="Lipzen A."/>
            <person name="Wasser S.P."/>
            <person name="Rambold G."/>
            <person name="Grigoriev I.V."/>
            <person name="Nevo E."/>
        </authorList>
    </citation>
    <scope>NUCLEOTIDE SEQUENCE [LARGE SCALE GENOMIC DNA]</scope>
    <source>
        <strain evidence="3">CBS 135680</strain>
    </source>
</reference>
<keyword evidence="1" id="KW-0812">Transmembrane</keyword>
<sequence length="62" mass="6912">MDNSRQNMKIGSGGSREVGFYSDCSIIRTGRNISGQVILCVGILFWLFRINPILSNKGEKYA</sequence>
<dbReference type="HOGENOM" id="CLU_2903810_0_0_1"/>
<protein>
    <submittedName>
        <fullName evidence="2">Uncharacterized protein</fullName>
    </submittedName>
</protein>
<keyword evidence="1" id="KW-0472">Membrane</keyword>
<feature type="transmembrane region" description="Helical" evidence="1">
    <location>
        <begin position="37"/>
        <end position="54"/>
    </location>
</feature>
<keyword evidence="1" id="KW-1133">Transmembrane helix</keyword>
<dbReference type="AlphaFoldDB" id="A0A017SKP0"/>
<gene>
    <name evidence="2" type="ORF">EURHEDRAFT_410683</name>
</gene>
<dbReference type="RefSeq" id="XP_040640578.1">
    <property type="nucleotide sequence ID" value="XM_040781421.1"/>
</dbReference>
<dbReference type="Proteomes" id="UP000019804">
    <property type="component" value="Unassembled WGS sequence"/>
</dbReference>
<organism evidence="2 3">
    <name type="scientific">Aspergillus ruber (strain CBS 135680)</name>
    <dbReference type="NCBI Taxonomy" id="1388766"/>
    <lineage>
        <taxon>Eukaryota</taxon>
        <taxon>Fungi</taxon>
        <taxon>Dikarya</taxon>
        <taxon>Ascomycota</taxon>
        <taxon>Pezizomycotina</taxon>
        <taxon>Eurotiomycetes</taxon>
        <taxon>Eurotiomycetidae</taxon>
        <taxon>Eurotiales</taxon>
        <taxon>Aspergillaceae</taxon>
        <taxon>Aspergillus</taxon>
        <taxon>Aspergillus subgen. Aspergillus</taxon>
    </lineage>
</organism>
<keyword evidence="3" id="KW-1185">Reference proteome</keyword>
<dbReference type="GeneID" id="63696545"/>
<dbReference type="EMBL" id="KK088417">
    <property type="protein sequence ID" value="EYE96890.1"/>
    <property type="molecule type" value="Genomic_DNA"/>
</dbReference>
<proteinExistence type="predicted"/>